<accession>A0A024W551</accession>
<organism evidence="2 3">
    <name type="scientific">Plasmodium falciparum Tanzania</name>
    <name type="common">2000708</name>
    <dbReference type="NCBI Taxonomy" id="1036725"/>
    <lineage>
        <taxon>Eukaryota</taxon>
        <taxon>Sar</taxon>
        <taxon>Alveolata</taxon>
        <taxon>Apicomplexa</taxon>
        <taxon>Aconoidasida</taxon>
        <taxon>Haemosporida</taxon>
        <taxon>Plasmodiidae</taxon>
        <taxon>Plasmodium</taxon>
        <taxon>Plasmodium (Laverania)</taxon>
    </lineage>
</organism>
<dbReference type="AlphaFoldDB" id="A0A024W551"/>
<evidence type="ECO:0000256" key="1">
    <source>
        <dbReference type="SAM" id="Phobius"/>
    </source>
</evidence>
<name>A0A024W551_PLAFA</name>
<keyword evidence="1" id="KW-1133">Transmembrane helix</keyword>
<protein>
    <submittedName>
        <fullName evidence="2">Uncharacterized protein</fullName>
    </submittedName>
</protein>
<keyword evidence="1" id="KW-0812">Transmembrane</keyword>
<sequence length="88" mass="10804">MAYKKYATYNLTIIITCSIQLLNKRGGEFKYYLMLYINVNLLYKTTIFYFLWIKTFDYTYISHILIQRTESFNEKGKFYEQKSELIKY</sequence>
<dbReference type="EMBL" id="KI926453">
    <property type="protein sequence ID" value="ETW35688.1"/>
    <property type="molecule type" value="Genomic_DNA"/>
</dbReference>
<dbReference type="Proteomes" id="UP000030708">
    <property type="component" value="Unassembled WGS sequence"/>
</dbReference>
<keyword evidence="1" id="KW-0472">Membrane</keyword>
<reference evidence="2 3" key="2">
    <citation type="submission" date="2013-02" db="EMBL/GenBank/DDBJ databases">
        <title>The Genome Sequence of Plasmodium falciparum Tanzania (2000708).</title>
        <authorList>
            <consortium name="The Broad Institute Genome Sequencing Platform"/>
            <consortium name="The Broad Institute Genome Sequencing Center for Infectious Disease"/>
            <person name="Neafsey D."/>
            <person name="Cheeseman I."/>
            <person name="Volkman S."/>
            <person name="Adams J."/>
            <person name="Walker B."/>
            <person name="Young S.K."/>
            <person name="Zeng Q."/>
            <person name="Gargeya S."/>
            <person name="Fitzgerald M."/>
            <person name="Haas B."/>
            <person name="Abouelleil A."/>
            <person name="Alvarado L."/>
            <person name="Arachchi H.M."/>
            <person name="Berlin A.M."/>
            <person name="Chapman S.B."/>
            <person name="Dewar J."/>
            <person name="Goldberg J."/>
            <person name="Griggs A."/>
            <person name="Gujja S."/>
            <person name="Hansen M."/>
            <person name="Howarth C."/>
            <person name="Imamovic A."/>
            <person name="Larimer J."/>
            <person name="McCowan C."/>
            <person name="Murphy C."/>
            <person name="Neiman D."/>
            <person name="Pearson M."/>
            <person name="Priest M."/>
            <person name="Roberts A."/>
            <person name="Saif S."/>
            <person name="Shea T."/>
            <person name="Sisk P."/>
            <person name="Sykes S."/>
            <person name="Wortman J."/>
            <person name="Nusbaum C."/>
            <person name="Birren B."/>
        </authorList>
    </citation>
    <scope>NUCLEOTIDE SEQUENCE [LARGE SCALE GENOMIC DNA]</scope>
    <source>
        <strain evidence="3">Tanzania (2000708)</strain>
    </source>
</reference>
<evidence type="ECO:0000313" key="2">
    <source>
        <dbReference type="EMBL" id="ETW35688.1"/>
    </source>
</evidence>
<evidence type="ECO:0000313" key="3">
    <source>
        <dbReference type="Proteomes" id="UP000030708"/>
    </source>
</evidence>
<gene>
    <name evidence="2" type="ORF">PFTANZ_03611</name>
</gene>
<feature type="transmembrane region" description="Helical" evidence="1">
    <location>
        <begin position="35"/>
        <end position="53"/>
    </location>
</feature>
<proteinExistence type="predicted"/>
<reference evidence="2 3" key="1">
    <citation type="submission" date="2013-02" db="EMBL/GenBank/DDBJ databases">
        <title>The Genome Annotation of Plasmodium falciparum Tanzania (2000708).</title>
        <authorList>
            <consortium name="The Broad Institute Genome Sequencing Platform"/>
            <consortium name="The Broad Institute Genome Sequencing Center for Infectious Disease"/>
            <person name="Neafsey D."/>
            <person name="Hoffman S."/>
            <person name="Volkman S."/>
            <person name="Rosenthal P."/>
            <person name="Walker B."/>
            <person name="Young S.K."/>
            <person name="Zeng Q."/>
            <person name="Gargeya S."/>
            <person name="Fitzgerald M."/>
            <person name="Haas B."/>
            <person name="Abouelleil A."/>
            <person name="Allen A.W."/>
            <person name="Alvarado L."/>
            <person name="Arachchi H.M."/>
            <person name="Berlin A.M."/>
            <person name="Chapman S.B."/>
            <person name="Gainer-Dewar J."/>
            <person name="Goldberg J."/>
            <person name="Griggs A."/>
            <person name="Gujja S."/>
            <person name="Hansen M."/>
            <person name="Howarth C."/>
            <person name="Imamovic A."/>
            <person name="Ireland A."/>
            <person name="Larimer J."/>
            <person name="McCowan C."/>
            <person name="Murphy C."/>
            <person name="Pearson M."/>
            <person name="Poon T.W."/>
            <person name="Priest M."/>
            <person name="Roberts A."/>
            <person name="Saif S."/>
            <person name="Shea T."/>
            <person name="Sisk P."/>
            <person name="Sykes S."/>
            <person name="Wortman J."/>
            <person name="Nusbaum C."/>
            <person name="Birren B."/>
        </authorList>
    </citation>
    <scope>NUCLEOTIDE SEQUENCE [LARGE SCALE GENOMIC DNA]</scope>
    <source>
        <strain evidence="3">Tanzania (2000708)</strain>
    </source>
</reference>